<proteinExistence type="predicted"/>
<dbReference type="EMBL" id="MASW01000001">
    <property type="protein sequence ID" value="PXY31810.1"/>
    <property type="molecule type" value="Genomic_DNA"/>
</dbReference>
<reference evidence="2 3" key="1">
    <citation type="submission" date="2016-07" db="EMBL/GenBank/DDBJ databases">
        <title>Draft genome sequence of Prauserella muralis DSM 45305, isolated from a mould-covered wall in an indoor environment.</title>
        <authorList>
            <person name="Ruckert C."/>
            <person name="Albersmeier A."/>
            <person name="Jiang C.-L."/>
            <person name="Jiang Y."/>
            <person name="Kalinowski J."/>
            <person name="Schneider O."/>
            <person name="Winkler A."/>
            <person name="Zotchev S.B."/>
        </authorList>
    </citation>
    <scope>NUCLEOTIDE SEQUENCE [LARGE SCALE GENOMIC DNA]</scope>
    <source>
        <strain evidence="2 3">DSM 45305</strain>
    </source>
</reference>
<evidence type="ECO:0000313" key="3">
    <source>
        <dbReference type="Proteomes" id="UP000249915"/>
    </source>
</evidence>
<dbReference type="RefSeq" id="WP_112279846.1">
    <property type="nucleotide sequence ID" value="NZ_MASW01000001.1"/>
</dbReference>
<accession>A0A2V4B991</accession>
<keyword evidence="3" id="KW-1185">Reference proteome</keyword>
<dbReference type="AlphaFoldDB" id="A0A2V4B991"/>
<gene>
    <name evidence="2" type="ORF">BAY60_05595</name>
</gene>
<evidence type="ECO:0000256" key="1">
    <source>
        <dbReference type="SAM" id="MobiDB-lite"/>
    </source>
</evidence>
<name>A0A2V4B991_9PSEU</name>
<feature type="region of interest" description="Disordered" evidence="1">
    <location>
        <begin position="271"/>
        <end position="314"/>
    </location>
</feature>
<organism evidence="2 3">
    <name type="scientific">Prauserella muralis</name>
    <dbReference type="NCBI Taxonomy" id="588067"/>
    <lineage>
        <taxon>Bacteria</taxon>
        <taxon>Bacillati</taxon>
        <taxon>Actinomycetota</taxon>
        <taxon>Actinomycetes</taxon>
        <taxon>Pseudonocardiales</taxon>
        <taxon>Pseudonocardiaceae</taxon>
        <taxon>Prauserella</taxon>
    </lineage>
</organism>
<sequence length="421" mass="45566">MTRQSDLRAFLRSLDTETLADLLCEQAERDPELRRRLQARADGARHGELAAVSNLLEDAVRASESVQVTSVLDTLQRLLDAGTQADVAPLARRTVDKITSAFAGSDEQAGVVGDQLDRAVSLYARACAAHPPKPRELADWILRVAFDRPGWPGISLVEFAQPLGDKGLARVKSVVDDVLAEPDSGQDPVRRRTAQRLNQEHAEVTGDVDTVVRMLSEQLPRRDVSLKIVRVLRAAGRHAEAIAYAAKALGTGNGATRGQVVATLEAEHAAAAAAVEEPAPEPRAPEPAETVSGAAVPKQPEPGQPEPEPVGEPAEQAGTVRALLAEDRADEAWKAAADVPPADVVPVYRDHIEALVAQREAQSYVKAAAALRRLRILHRRAGSPDEFTAYLGELVETHRRKTRLVEEIRKARIAVPKAVRR</sequence>
<protein>
    <submittedName>
        <fullName evidence="2">Uncharacterized protein</fullName>
    </submittedName>
</protein>
<comment type="caution">
    <text evidence="2">The sequence shown here is derived from an EMBL/GenBank/DDBJ whole genome shotgun (WGS) entry which is preliminary data.</text>
</comment>
<evidence type="ECO:0000313" key="2">
    <source>
        <dbReference type="EMBL" id="PXY31810.1"/>
    </source>
</evidence>
<dbReference type="Proteomes" id="UP000249915">
    <property type="component" value="Unassembled WGS sequence"/>
</dbReference>
<dbReference type="OrthoDB" id="3677745at2"/>
<feature type="compositionally biased region" description="Pro residues" evidence="1">
    <location>
        <begin position="299"/>
        <end position="310"/>
    </location>
</feature>